<evidence type="ECO:0000256" key="2">
    <source>
        <dbReference type="ARBA" id="ARBA00010790"/>
    </source>
</evidence>
<dbReference type="Gene3D" id="3.30.560.10">
    <property type="entry name" value="Glucose Oxidase, domain 3"/>
    <property type="match status" value="1"/>
</dbReference>
<name>A0A8J2IJM1_9PLEO</name>
<keyword evidence="5" id="KW-0274">FAD</keyword>
<dbReference type="CDD" id="cd21075">
    <property type="entry name" value="DBD_XPA-like"/>
    <property type="match status" value="2"/>
</dbReference>
<dbReference type="InterPro" id="IPR036188">
    <property type="entry name" value="FAD/NAD-bd_sf"/>
</dbReference>
<feature type="compositionally biased region" description="Basic and acidic residues" evidence="6">
    <location>
        <begin position="763"/>
        <end position="811"/>
    </location>
</feature>
<dbReference type="OrthoDB" id="269227at2759"/>
<dbReference type="EMBL" id="CAJRGZ010000023">
    <property type="protein sequence ID" value="CAG5179140.1"/>
    <property type="molecule type" value="Genomic_DNA"/>
</dbReference>
<keyword evidence="9" id="KW-1185">Reference proteome</keyword>
<gene>
    <name evidence="8" type="ORF">ALTATR162_LOCUS9053</name>
</gene>
<evidence type="ECO:0000259" key="7">
    <source>
        <dbReference type="PROSITE" id="PS00623"/>
    </source>
</evidence>
<evidence type="ECO:0000313" key="8">
    <source>
        <dbReference type="EMBL" id="CAG5179140.1"/>
    </source>
</evidence>
<comment type="subcellular location">
    <subcellularLocation>
        <location evidence="1">Nucleus</location>
    </subcellularLocation>
</comment>
<keyword evidence="4" id="KW-0539">Nucleus</keyword>
<feature type="compositionally biased region" description="Acidic residues" evidence="6">
    <location>
        <begin position="753"/>
        <end position="762"/>
    </location>
</feature>
<evidence type="ECO:0000256" key="3">
    <source>
        <dbReference type="ARBA" id="ARBA00022833"/>
    </source>
</evidence>
<dbReference type="InterPro" id="IPR037129">
    <property type="entry name" value="XPA_sf"/>
</dbReference>
<dbReference type="Pfam" id="PF00732">
    <property type="entry name" value="GMC_oxred_N"/>
    <property type="match status" value="1"/>
</dbReference>
<protein>
    <recommendedName>
        <fullName evidence="7">Glucose-methanol-choline oxidoreductase N-terminal domain-containing protein</fullName>
    </recommendedName>
</protein>
<comment type="caution">
    <text evidence="8">The sequence shown here is derived from an EMBL/GenBank/DDBJ whole genome shotgun (WGS) entry which is preliminary data.</text>
</comment>
<dbReference type="PROSITE" id="PS00623">
    <property type="entry name" value="GMC_OXRED_1"/>
    <property type="match status" value="1"/>
</dbReference>
<feature type="domain" description="Glucose-methanol-choline oxidoreductase N-terminal" evidence="7">
    <location>
        <begin position="89"/>
        <end position="112"/>
    </location>
</feature>
<organism evidence="8 9">
    <name type="scientific">Alternaria atra</name>
    <dbReference type="NCBI Taxonomy" id="119953"/>
    <lineage>
        <taxon>Eukaryota</taxon>
        <taxon>Fungi</taxon>
        <taxon>Dikarya</taxon>
        <taxon>Ascomycota</taxon>
        <taxon>Pezizomycotina</taxon>
        <taxon>Dothideomycetes</taxon>
        <taxon>Pleosporomycetidae</taxon>
        <taxon>Pleosporales</taxon>
        <taxon>Pleosporineae</taxon>
        <taxon>Pleosporaceae</taxon>
        <taxon>Alternaria</taxon>
        <taxon>Alternaria sect. Ulocladioides</taxon>
    </lineage>
</organism>
<dbReference type="RefSeq" id="XP_043172621.1">
    <property type="nucleotide sequence ID" value="XM_043316686.1"/>
</dbReference>
<dbReference type="AlphaFoldDB" id="A0A8J2IJM1"/>
<evidence type="ECO:0000256" key="4">
    <source>
        <dbReference type="ARBA" id="ARBA00023242"/>
    </source>
</evidence>
<sequence>MSLEELTSKSYDYVVCGGGTAGLVIAARLTEDPNVTVAVLEAGGNGLNDLLIDAPNMFTQLWGKPQYDWNYKTVPQEGTVGRVHGWVRGKVLGGSSAVNYNMFSMASKQDLDNWGELGNKGWSFDDMKPYYRKFETYHPASETLGKGVDDKYLDKSLRGTSGPVHICFPKTDVTWGQDVWPKTITNAGYSPAKDPRTGSAIGGFNQLNTVDPEHNRRSYAARDYYEPNADRQNLTLITHALVSKVELETTTGQVKATGVHFTVDDTSHMMKANREVIICGGVVNSPQLLELSGIGSPAVLKKAGVEVIINLPGVGENLNDHTATGLSLGVKDEYPTAEALKNPAIMQQALEAYITHKAGPFAGAPTTTGFASLSKIEPDFPNAESHIQSLLQEFSSKHPDADPAGRDPMLARQLLDPKEAVCQIVMLPTGIQANLPDNAAALFPSEEDGMWCTMGACSTRSLSRGTIHINSSDPTTHPTIDPAYFSHPLDLDMMARALLHCISFTAVEPFASVLRRDADGNLILAKSSGSLPKTLEEAKEFVQNNTQQKMSTRRSGRATKEVKYTSASEGSDFEDKKKRTKKTSTTKKAAGTPKKSTKKRAAESDNGDAFTKENGATTTNTPPKPKRQKKDSAILAADAQEKQAKADKAAHKKAWQDWLASHDVEGEMLEEEPGKEESITQTDALRKYGMKKEELSSLLRFEKKNPLYGGTMKLFLEEDVRELAFRKIGTLEGVQGNDEQVVKKGEEMWTEEHENDVDDVDVPEEKDTKTEKDKDKPATQDDKDDKSAKTEKANREDAPAGTEKPKKEKTTKQKWSAYISTHSIDEDQKLTEEPSDVINQTECKSKYSLTPKDLACLPHFPKKNPAYGNNTKLFKESEVKSLAYRKIAVLAGVKDDDKDDEELLERGRELFDAQDGLDKDEKVDGT</sequence>
<dbReference type="SUPFAM" id="SSF54373">
    <property type="entry name" value="FAD-linked reductases, C-terminal domain"/>
    <property type="match status" value="1"/>
</dbReference>
<dbReference type="SUPFAM" id="SSF51905">
    <property type="entry name" value="FAD/NAD(P)-binding domain"/>
    <property type="match status" value="1"/>
</dbReference>
<reference evidence="8" key="1">
    <citation type="submission" date="2021-05" db="EMBL/GenBank/DDBJ databases">
        <authorList>
            <person name="Stam R."/>
        </authorList>
    </citation>
    <scope>NUCLEOTIDE SEQUENCE</scope>
    <source>
        <strain evidence="8">CS162</strain>
    </source>
</reference>
<dbReference type="PANTHER" id="PTHR11552">
    <property type="entry name" value="GLUCOSE-METHANOL-CHOLINE GMC OXIDOREDUCTASE"/>
    <property type="match status" value="1"/>
</dbReference>
<dbReference type="Gene3D" id="3.90.530.10">
    <property type="entry name" value="XPA C-terminal domain"/>
    <property type="match status" value="2"/>
</dbReference>
<proteinExistence type="inferred from homology"/>
<feature type="compositionally biased region" description="Basic and acidic residues" evidence="6">
    <location>
        <begin position="740"/>
        <end position="752"/>
    </location>
</feature>
<feature type="region of interest" description="Disordered" evidence="6">
    <location>
        <begin position="729"/>
        <end position="815"/>
    </location>
</feature>
<dbReference type="InterPro" id="IPR000172">
    <property type="entry name" value="GMC_OxRdtase_N"/>
</dbReference>
<dbReference type="GO" id="GO:0005634">
    <property type="term" value="C:nucleus"/>
    <property type="evidence" value="ECO:0007669"/>
    <property type="project" value="UniProtKB-SubCell"/>
</dbReference>
<dbReference type="PANTHER" id="PTHR11552:SF210">
    <property type="entry name" value="GLUCOSE-METHANOL-CHOLINE OXIDOREDUCTASE N-TERMINAL DOMAIN-CONTAINING PROTEIN-RELATED"/>
    <property type="match status" value="1"/>
</dbReference>
<dbReference type="SUPFAM" id="SSF46955">
    <property type="entry name" value="Putative DNA-binding domain"/>
    <property type="match status" value="2"/>
</dbReference>
<evidence type="ECO:0000256" key="1">
    <source>
        <dbReference type="ARBA" id="ARBA00004123"/>
    </source>
</evidence>
<dbReference type="InterPro" id="IPR012132">
    <property type="entry name" value="GMC_OxRdtase"/>
</dbReference>
<comment type="similarity">
    <text evidence="2 5">Belongs to the GMC oxidoreductase family.</text>
</comment>
<dbReference type="Proteomes" id="UP000676310">
    <property type="component" value="Unassembled WGS sequence"/>
</dbReference>
<dbReference type="InterPro" id="IPR007867">
    <property type="entry name" value="GMC_OxRtase_C"/>
</dbReference>
<evidence type="ECO:0000256" key="5">
    <source>
        <dbReference type="RuleBase" id="RU003968"/>
    </source>
</evidence>
<dbReference type="GO" id="GO:0050660">
    <property type="term" value="F:flavin adenine dinucleotide binding"/>
    <property type="evidence" value="ECO:0007669"/>
    <property type="project" value="InterPro"/>
</dbReference>
<evidence type="ECO:0000313" key="9">
    <source>
        <dbReference type="Proteomes" id="UP000676310"/>
    </source>
</evidence>
<dbReference type="Gene3D" id="3.50.50.60">
    <property type="entry name" value="FAD/NAD(P)-binding domain"/>
    <property type="match status" value="1"/>
</dbReference>
<keyword evidence="5" id="KW-0285">Flavoprotein</keyword>
<feature type="region of interest" description="Disordered" evidence="6">
    <location>
        <begin position="541"/>
        <end position="633"/>
    </location>
</feature>
<dbReference type="GO" id="GO:0016614">
    <property type="term" value="F:oxidoreductase activity, acting on CH-OH group of donors"/>
    <property type="evidence" value="ECO:0007669"/>
    <property type="project" value="InterPro"/>
</dbReference>
<accession>A0A8J2IJM1</accession>
<evidence type="ECO:0000256" key="6">
    <source>
        <dbReference type="SAM" id="MobiDB-lite"/>
    </source>
</evidence>
<dbReference type="InterPro" id="IPR009061">
    <property type="entry name" value="DNA-bd_dom_put_sf"/>
</dbReference>
<keyword evidence="3" id="KW-0862">Zinc</keyword>
<dbReference type="GeneID" id="67021232"/>
<dbReference type="Pfam" id="PF05199">
    <property type="entry name" value="GMC_oxred_C"/>
    <property type="match status" value="1"/>
</dbReference>